<organism evidence="1 2">
    <name type="scientific">Minwuia thermotolerans</name>
    <dbReference type="NCBI Taxonomy" id="2056226"/>
    <lineage>
        <taxon>Bacteria</taxon>
        <taxon>Pseudomonadati</taxon>
        <taxon>Pseudomonadota</taxon>
        <taxon>Alphaproteobacteria</taxon>
        <taxon>Minwuiales</taxon>
        <taxon>Minwuiaceae</taxon>
        <taxon>Minwuia</taxon>
    </lineage>
</organism>
<dbReference type="SUPFAM" id="SSF141868">
    <property type="entry name" value="EAL domain-like"/>
    <property type="match status" value="1"/>
</dbReference>
<dbReference type="Proteomes" id="UP000229498">
    <property type="component" value="Unassembled WGS sequence"/>
</dbReference>
<protein>
    <recommendedName>
        <fullName evidence="3">EAL domain-containing protein</fullName>
    </recommendedName>
</protein>
<dbReference type="InterPro" id="IPR035919">
    <property type="entry name" value="EAL_sf"/>
</dbReference>
<sequence length="406" mass="46175">MQVRSDQEIRLVDYAERLSRHAEDRLAIHLHYARLKPHNRQEHQLRIAANCLEDLVKRFDGQLFRLSTADQVLVVKGALTPDVEPVVEKLRHLFAADPATRPGPDGDRFCDWYDLTVDYEDFLAHARRLLARAEEKRKAEAEQIARSGAPRRERKQIPIQPEHLGRLVEQLASMDISSLMRRQPVCALTPEGEARPVFNELFVSIGDLQRMVMPDVQLAASSALFAYLTQYLDQRILKALPDMEASVPLSTSININVETILSPQFLEFDQKLRAQTKKTIILEVQLSDVFQNVAGFAFARDFVRDRGYRICLDGLNHLTLPLVDKRRLGLDMQKILWAPDVWEQGGEAERRELAEAVRRAGPTRLILCRCDNAHAVEFGRSIGVSLFQGRYVDALLSEQAANARVA</sequence>
<accession>A0A2M9FVC1</accession>
<keyword evidence="2" id="KW-1185">Reference proteome</keyword>
<gene>
    <name evidence="1" type="ORF">CVT23_22340</name>
</gene>
<dbReference type="AlphaFoldDB" id="A0A2M9FVC1"/>
<proteinExistence type="predicted"/>
<evidence type="ECO:0000313" key="1">
    <source>
        <dbReference type="EMBL" id="PJK27415.1"/>
    </source>
</evidence>
<reference evidence="1 2" key="1">
    <citation type="submission" date="2017-11" db="EMBL/GenBank/DDBJ databases">
        <title>Draft genome sequence of Rhizobiales bacterium SY3-13.</title>
        <authorList>
            <person name="Sun C."/>
        </authorList>
    </citation>
    <scope>NUCLEOTIDE SEQUENCE [LARGE SCALE GENOMIC DNA]</scope>
    <source>
        <strain evidence="1 2">SY3-13</strain>
    </source>
</reference>
<evidence type="ECO:0008006" key="3">
    <source>
        <dbReference type="Google" id="ProtNLM"/>
    </source>
</evidence>
<dbReference type="OrthoDB" id="8431402at2"/>
<dbReference type="Gene3D" id="3.20.20.450">
    <property type="entry name" value="EAL domain"/>
    <property type="match status" value="1"/>
</dbReference>
<evidence type="ECO:0000313" key="2">
    <source>
        <dbReference type="Proteomes" id="UP000229498"/>
    </source>
</evidence>
<dbReference type="RefSeq" id="WP_109794816.1">
    <property type="nucleotide sequence ID" value="NZ_PHIG01000064.1"/>
</dbReference>
<dbReference type="EMBL" id="PHIG01000064">
    <property type="protein sequence ID" value="PJK27415.1"/>
    <property type="molecule type" value="Genomic_DNA"/>
</dbReference>
<comment type="caution">
    <text evidence="1">The sequence shown here is derived from an EMBL/GenBank/DDBJ whole genome shotgun (WGS) entry which is preliminary data.</text>
</comment>
<name>A0A2M9FVC1_9PROT</name>